<dbReference type="InterPro" id="IPR006311">
    <property type="entry name" value="TAT_signal"/>
</dbReference>
<dbReference type="Gene3D" id="2.60.120.260">
    <property type="entry name" value="Galactose-binding domain-like"/>
    <property type="match status" value="1"/>
</dbReference>
<dbReference type="InterPro" id="IPR017853">
    <property type="entry name" value="GH"/>
</dbReference>
<comment type="caution">
    <text evidence="1">The sequence shown here is derived from an EMBL/GenBank/DDBJ whole genome shotgun (WGS) entry which is preliminary data.</text>
</comment>
<evidence type="ECO:0000313" key="2">
    <source>
        <dbReference type="Proteomes" id="UP001596306"/>
    </source>
</evidence>
<protein>
    <submittedName>
        <fullName evidence="1">Uncharacterized protein</fullName>
    </submittedName>
</protein>
<reference evidence="2" key="1">
    <citation type="journal article" date="2019" name="Int. J. Syst. Evol. Microbiol.">
        <title>The Global Catalogue of Microorganisms (GCM) 10K type strain sequencing project: providing services to taxonomists for standard genome sequencing and annotation.</title>
        <authorList>
            <consortium name="The Broad Institute Genomics Platform"/>
            <consortium name="The Broad Institute Genome Sequencing Center for Infectious Disease"/>
            <person name="Wu L."/>
            <person name="Ma J."/>
        </authorList>
    </citation>
    <scope>NUCLEOTIDE SEQUENCE [LARGE SCALE GENOMIC DNA]</scope>
    <source>
        <strain evidence="2">CCUG 43304</strain>
    </source>
</reference>
<proteinExistence type="predicted"/>
<gene>
    <name evidence="1" type="ORF">ACFQB0_04710</name>
</gene>
<keyword evidence="2" id="KW-1185">Reference proteome</keyword>
<dbReference type="SUPFAM" id="SSF51445">
    <property type="entry name" value="(Trans)glycosidases"/>
    <property type="match status" value="1"/>
</dbReference>
<accession>A0ABW1VBF9</accession>
<dbReference type="Gene3D" id="3.20.20.80">
    <property type="entry name" value="Glycosidases"/>
    <property type="match status" value="1"/>
</dbReference>
<dbReference type="RefSeq" id="WP_386728195.1">
    <property type="nucleotide sequence ID" value="NZ_JBHSTP010000001.1"/>
</dbReference>
<sequence>MKNSGHTPDLTRDGEDRELGVSRRTLVLGGTASAIIGLVGPALLSNPAHASQQASAPVPAAALLDTTPEVVYQTSFEDFSDAEWVSDYTAYDSTQYRTGAASLRYTRTDSSTYVFAGRKISGTTDAYVPISVSVWVKTADMQNGGASVCVEWYAEDGTFLTGGYTGTTQSSEWVQLTVPPQAAPAEAAYMKAIFFLSRGATGSAWYDDLIITKYTPKLLRATLAAPTYRGLLIPGEHSEIDLRIGLFPPAGTRAADYRVQVELSDAAGRRVDAKSFGANSQLRYTSPVSRLRYGSYQLRVSASTSDGVIAQEKTFPLRKLRANEVPTTYLDSHGRVRHDGELYFPIGAYNGPTTVQNLDDLRYAGFTTVLSYHVPSPQILDETQARGLTTLFIHQNADANQVNDYKHHPSLLGWYINDENPADSEADRLRPRYTSVTDNDPNHPTYSVDYRVWAGDDAQHVTDAFGTDPYPIFGKPTDIPRRVFTHTEATVRELPNTAIWPVIQLHNLGNYNHFGVRPPNLIEVRSMSWQAIVAGATGLLYYSRFDIETDVSGIPYRTLLDDAKTVVTQVRELSPVILSTERVPTIRVAHDNELRWTTRRLDNRDYLFVVNLSKEARSVSFAAPGNDPVQVLYEHRSLNKAQGAYTDDIEGLGVRLYQMSVI</sequence>
<evidence type="ECO:0000313" key="1">
    <source>
        <dbReference type="EMBL" id="MFC6355408.1"/>
    </source>
</evidence>
<name>A0ABW1VBF9_9MICO</name>
<dbReference type="Proteomes" id="UP001596306">
    <property type="component" value="Unassembled WGS sequence"/>
</dbReference>
<dbReference type="PROSITE" id="PS51318">
    <property type="entry name" value="TAT"/>
    <property type="match status" value="1"/>
</dbReference>
<organism evidence="1 2">
    <name type="scientific">Luethyella okanaganae</name>
    <dbReference type="NCBI Taxonomy" id="69372"/>
    <lineage>
        <taxon>Bacteria</taxon>
        <taxon>Bacillati</taxon>
        <taxon>Actinomycetota</taxon>
        <taxon>Actinomycetes</taxon>
        <taxon>Micrococcales</taxon>
        <taxon>Microbacteriaceae</taxon>
        <taxon>Luethyella</taxon>
    </lineage>
</organism>
<dbReference type="EMBL" id="JBHSTP010000001">
    <property type="protein sequence ID" value="MFC6355408.1"/>
    <property type="molecule type" value="Genomic_DNA"/>
</dbReference>